<dbReference type="PANTHER" id="PTHR11702">
    <property type="entry name" value="DEVELOPMENTALLY REGULATED GTP-BINDING PROTEIN-RELATED"/>
    <property type="match status" value="1"/>
</dbReference>
<dbReference type="GO" id="GO:0000287">
    <property type="term" value="F:magnesium ion binding"/>
    <property type="evidence" value="ECO:0007669"/>
    <property type="project" value="InterPro"/>
</dbReference>
<dbReference type="PIRSF" id="PIRSF002401">
    <property type="entry name" value="GTP_bd_Obg/CgtA"/>
    <property type="match status" value="1"/>
</dbReference>
<evidence type="ECO:0000256" key="3">
    <source>
        <dbReference type="ARBA" id="ARBA00022517"/>
    </source>
</evidence>
<name>A0A0P6FKG6_9CRUS</name>
<dbReference type="InterPro" id="IPR027417">
    <property type="entry name" value="P-loop_NTPase"/>
</dbReference>
<feature type="domain" description="OBG-type G" evidence="7">
    <location>
        <begin position="156"/>
        <end position="306"/>
    </location>
</feature>
<keyword evidence="4" id="KW-0547">Nucleotide-binding</keyword>
<dbReference type="InterPro" id="IPR005225">
    <property type="entry name" value="Small_GTP-bd"/>
</dbReference>
<evidence type="ECO:0000256" key="1">
    <source>
        <dbReference type="ARBA" id="ARBA00004604"/>
    </source>
</evidence>
<feature type="domain" description="Obg" evidence="8">
    <location>
        <begin position="20"/>
        <end position="155"/>
    </location>
</feature>
<dbReference type="InterPro" id="IPR014100">
    <property type="entry name" value="GTP-bd_Obg/CgtA"/>
</dbReference>
<dbReference type="InterPro" id="IPR031167">
    <property type="entry name" value="G_OBG"/>
</dbReference>
<keyword evidence="3" id="KW-0690">Ribosome biogenesis</keyword>
<dbReference type="InterPro" id="IPR036726">
    <property type="entry name" value="GTP1_OBG_dom_sf"/>
</dbReference>
<dbReference type="EMBL" id="GDIQ01063070">
    <property type="protein sequence ID" value="JAN31667.1"/>
    <property type="molecule type" value="Transcribed_RNA"/>
</dbReference>
<dbReference type="OrthoDB" id="347018at2759"/>
<comment type="similarity">
    <text evidence="2">Belongs to the TRAFAC class OBG-HflX-like GTPase superfamily. OBG GTPase family.</text>
</comment>
<dbReference type="PROSITE" id="PS51710">
    <property type="entry name" value="G_OBG"/>
    <property type="match status" value="1"/>
</dbReference>
<dbReference type="PANTHER" id="PTHR11702:SF43">
    <property type="entry name" value="GTP-BINDING PROTEIN 10"/>
    <property type="match status" value="1"/>
</dbReference>
<dbReference type="Gene3D" id="3.40.50.300">
    <property type="entry name" value="P-loop containing nucleotide triphosphate hydrolases"/>
    <property type="match status" value="1"/>
</dbReference>
<dbReference type="Pfam" id="PF01926">
    <property type="entry name" value="MMR_HSR1"/>
    <property type="match status" value="1"/>
</dbReference>
<dbReference type="AlphaFoldDB" id="A0A0P6FKG6"/>
<evidence type="ECO:0000313" key="9">
    <source>
        <dbReference type="EMBL" id="JAN31667.1"/>
    </source>
</evidence>
<accession>A0A0P6FKG6</accession>
<dbReference type="InterPro" id="IPR006073">
    <property type="entry name" value="GTP-bd"/>
</dbReference>
<evidence type="ECO:0000256" key="4">
    <source>
        <dbReference type="ARBA" id="ARBA00022741"/>
    </source>
</evidence>
<evidence type="ECO:0000259" key="7">
    <source>
        <dbReference type="PROSITE" id="PS51710"/>
    </source>
</evidence>
<dbReference type="GO" id="GO:0042254">
    <property type="term" value="P:ribosome biogenesis"/>
    <property type="evidence" value="ECO:0007669"/>
    <property type="project" value="UniProtKB-UniRule"/>
</dbReference>
<dbReference type="PRINTS" id="PR00326">
    <property type="entry name" value="GTP1OBG"/>
</dbReference>
<dbReference type="SUPFAM" id="SSF82051">
    <property type="entry name" value="Obg GTP-binding protein N-terminal domain"/>
    <property type="match status" value="1"/>
</dbReference>
<keyword evidence="11" id="KW-1185">Reference proteome</keyword>
<evidence type="ECO:0000256" key="2">
    <source>
        <dbReference type="ARBA" id="ARBA00007699"/>
    </source>
</evidence>
<evidence type="ECO:0000313" key="11">
    <source>
        <dbReference type="Proteomes" id="UP000076858"/>
    </source>
</evidence>
<comment type="subcellular location">
    <subcellularLocation>
        <location evidence="1">Nucleus</location>
        <location evidence="1">Nucleolus</location>
    </subcellularLocation>
</comment>
<evidence type="ECO:0000256" key="5">
    <source>
        <dbReference type="ARBA" id="ARBA00023134"/>
    </source>
</evidence>
<evidence type="ECO:0000256" key="6">
    <source>
        <dbReference type="ARBA" id="ARBA00023242"/>
    </source>
</evidence>
<proteinExistence type="inferred from homology"/>
<dbReference type="InterPro" id="IPR045086">
    <property type="entry name" value="OBG_GTPase"/>
</dbReference>
<dbReference type="SUPFAM" id="SSF52540">
    <property type="entry name" value="P-loop containing nucleoside triphosphate hydrolases"/>
    <property type="match status" value="1"/>
</dbReference>
<dbReference type="Proteomes" id="UP000076858">
    <property type="component" value="Unassembled WGS sequence"/>
</dbReference>
<keyword evidence="9" id="KW-0418">Kinase</keyword>
<reference evidence="10 11" key="2">
    <citation type="submission" date="2016-03" db="EMBL/GenBank/DDBJ databases">
        <title>EvidentialGene: Evidence-directed Construction of Genes on Genomes.</title>
        <authorList>
            <person name="Gilbert D.G."/>
            <person name="Choi J.-H."/>
            <person name="Mockaitis K."/>
            <person name="Colbourne J."/>
            <person name="Pfrender M."/>
        </authorList>
    </citation>
    <scope>NUCLEOTIDE SEQUENCE [LARGE SCALE GENOMIC DNA]</scope>
    <source>
        <strain evidence="10 11">Xinb3</strain>
        <tissue evidence="10">Complete organism</tissue>
    </source>
</reference>
<evidence type="ECO:0000259" key="8">
    <source>
        <dbReference type="PROSITE" id="PS51883"/>
    </source>
</evidence>
<reference evidence="9" key="1">
    <citation type="submission" date="2015-10" db="EMBL/GenBank/DDBJ databases">
        <title>EvidentialGene: Evidence-directed Construction of Complete mRNA Transcriptomes without Genomes.</title>
        <authorList>
            <person name="Gilbert D.G."/>
        </authorList>
    </citation>
    <scope>NUCLEOTIDE SEQUENCE</scope>
</reference>
<keyword evidence="9" id="KW-0808">Transferase</keyword>
<dbReference type="NCBIfam" id="TIGR00231">
    <property type="entry name" value="small_GTP"/>
    <property type="match status" value="1"/>
</dbReference>
<dbReference type="EMBL" id="LRGB01001151">
    <property type="protein sequence ID" value="KZS13449.1"/>
    <property type="molecule type" value="Genomic_DNA"/>
</dbReference>
<dbReference type="Gene3D" id="2.70.210.12">
    <property type="entry name" value="GTP1/OBG domain"/>
    <property type="match status" value="1"/>
</dbReference>
<dbReference type="PROSITE" id="PS51883">
    <property type="entry name" value="OBG"/>
    <property type="match status" value="1"/>
</dbReference>
<organism evidence="9">
    <name type="scientific">Daphnia magna</name>
    <dbReference type="NCBI Taxonomy" id="35525"/>
    <lineage>
        <taxon>Eukaryota</taxon>
        <taxon>Metazoa</taxon>
        <taxon>Ecdysozoa</taxon>
        <taxon>Arthropoda</taxon>
        <taxon>Crustacea</taxon>
        <taxon>Branchiopoda</taxon>
        <taxon>Diplostraca</taxon>
        <taxon>Cladocera</taxon>
        <taxon>Anomopoda</taxon>
        <taxon>Daphniidae</taxon>
        <taxon>Daphnia</taxon>
    </lineage>
</organism>
<evidence type="ECO:0000313" key="10">
    <source>
        <dbReference type="EMBL" id="KZS13449.1"/>
    </source>
</evidence>
<dbReference type="GO" id="GO:0005730">
    <property type="term" value="C:nucleolus"/>
    <property type="evidence" value="ECO:0007669"/>
    <property type="project" value="UniProtKB-SubCell"/>
</dbReference>
<dbReference type="CDD" id="cd01898">
    <property type="entry name" value="Obg"/>
    <property type="match status" value="1"/>
</dbReference>
<sequence length="393" mass="43662">MVFCTVLRFCSKKTRGKSTGKFIDSLRLMVRGGPGGMGHPKYGGVGGRGGNVILVADEEMTLNKVLHKVPARLVKAGEGENSHAHRLCGDNGADFILPVPTGISVFSTTGVKFGDLNKADEQVIVAKGGLGGQPATQFNGLKGEEIKVVLDLKLIADIGLVGFPNAGKSSLLKSISRAKPRVAAYPFTTLKPQLGVIMYDDFRQITMADLPGLIEGAHQNRGLGHRFLKHIERTKLLIFLVDINGFQLSHEYPLRQPFETVALLNKELELYGKEILSKPTLLVVNKMDTEGAEEKWKKLKDLLSNYKENIRLLPKVMQPQQPITFDEIWNMSVQQDPEAVRTLAFKLRQHLDIHADYERSQLPIQQIEDGIKDMKQRHQIQNALTEHSSSKLM</sequence>
<gene>
    <name evidence="10" type="ORF">APZ42_021404</name>
</gene>
<dbReference type="STRING" id="35525.A0A0P6FKG6"/>
<dbReference type="GO" id="GO:0005739">
    <property type="term" value="C:mitochondrion"/>
    <property type="evidence" value="ECO:0007669"/>
    <property type="project" value="TreeGrafter"/>
</dbReference>
<dbReference type="GO" id="GO:0003924">
    <property type="term" value="F:GTPase activity"/>
    <property type="evidence" value="ECO:0007669"/>
    <property type="project" value="InterPro"/>
</dbReference>
<dbReference type="GO" id="GO:0005525">
    <property type="term" value="F:GTP binding"/>
    <property type="evidence" value="ECO:0007669"/>
    <property type="project" value="UniProtKB-KW"/>
</dbReference>
<protein>
    <submittedName>
        <fullName evidence="10">Putative GTP-binding protein 10</fullName>
    </submittedName>
    <submittedName>
        <fullName evidence="9">Putative Serine/threonine-protein kinase OSR1</fullName>
    </submittedName>
</protein>
<dbReference type="InterPro" id="IPR006169">
    <property type="entry name" value="GTP1_OBG_dom"/>
</dbReference>
<dbReference type="Pfam" id="PF01018">
    <property type="entry name" value="GTP1_OBG"/>
    <property type="match status" value="1"/>
</dbReference>
<keyword evidence="6" id="KW-0539">Nucleus</keyword>
<dbReference type="GO" id="GO:0016301">
    <property type="term" value="F:kinase activity"/>
    <property type="evidence" value="ECO:0007669"/>
    <property type="project" value="UniProtKB-KW"/>
</dbReference>
<keyword evidence="5" id="KW-0342">GTP-binding</keyword>